<name>A0A9W5P562_BACCE</name>
<proteinExistence type="predicted"/>
<accession>A0A9W5P562</accession>
<organism evidence="1 2">
    <name type="scientific">Bacillus cereus VD154</name>
    <dbReference type="NCBI Taxonomy" id="1053238"/>
    <lineage>
        <taxon>Bacteria</taxon>
        <taxon>Bacillati</taxon>
        <taxon>Bacillota</taxon>
        <taxon>Bacilli</taxon>
        <taxon>Bacillales</taxon>
        <taxon>Bacillaceae</taxon>
        <taxon>Bacillus</taxon>
        <taxon>Bacillus cereus group</taxon>
    </lineage>
</organism>
<reference evidence="1 2" key="1">
    <citation type="submission" date="2012-04" db="EMBL/GenBank/DDBJ databases">
        <title>The Genome Sequence of Bacillus cereus VD154.</title>
        <authorList>
            <consortium name="The Broad Institute Genome Sequencing Platform"/>
            <consortium name="The Broad Institute Genome Sequencing Center for Infectious Disease"/>
            <person name="Feldgarden M."/>
            <person name="Van der Auwera G.A."/>
            <person name="Mahillon J."/>
            <person name="Duprez V."/>
            <person name="Timmery S."/>
            <person name="Mattelet C."/>
            <person name="Dierick K."/>
            <person name="Sun M."/>
            <person name="Yu Z."/>
            <person name="Zhu L."/>
            <person name="Hu X."/>
            <person name="Shank E.B."/>
            <person name="Swiecicka I."/>
            <person name="Hansen B.M."/>
            <person name="Andrup L."/>
            <person name="Young S.K."/>
            <person name="Zeng Q."/>
            <person name="Gargeya S."/>
            <person name="Fitzgerald M."/>
            <person name="Haas B."/>
            <person name="Abouelleil A."/>
            <person name="Alvarado L."/>
            <person name="Arachchi H.M."/>
            <person name="Berlin A."/>
            <person name="Chapman S.B."/>
            <person name="Goldberg J."/>
            <person name="Griggs A."/>
            <person name="Gujja S."/>
            <person name="Hansen M."/>
            <person name="Howarth C."/>
            <person name="Imamovic A."/>
            <person name="Larimer J."/>
            <person name="McCowen C."/>
            <person name="Montmayeur A."/>
            <person name="Murphy C."/>
            <person name="Neiman D."/>
            <person name="Pearson M."/>
            <person name="Priest M."/>
            <person name="Roberts A."/>
            <person name="Saif S."/>
            <person name="Shea T."/>
            <person name="Sisk P."/>
            <person name="Sykes S."/>
            <person name="Wortman J."/>
            <person name="Nusbaum C."/>
            <person name="Birren B."/>
        </authorList>
    </citation>
    <scope>NUCLEOTIDE SEQUENCE [LARGE SCALE GENOMIC DNA]</scope>
    <source>
        <strain evidence="1 2">VD154</strain>
    </source>
</reference>
<comment type="caution">
    <text evidence="1">The sequence shown here is derived from an EMBL/GenBank/DDBJ whole genome shotgun (WGS) entry which is preliminary data.</text>
</comment>
<dbReference type="Proteomes" id="UP000006967">
    <property type="component" value="Unassembled WGS sequence"/>
</dbReference>
<evidence type="ECO:0000313" key="2">
    <source>
        <dbReference type="Proteomes" id="UP000006967"/>
    </source>
</evidence>
<evidence type="ECO:0000313" key="1">
    <source>
        <dbReference type="EMBL" id="EJR75478.1"/>
    </source>
</evidence>
<dbReference type="AlphaFoldDB" id="A0A9W5P562"/>
<sequence length="34" mass="3716">MGYIEDMRNLVGNHPLILIGSHAIIVNEGVAKLK</sequence>
<protein>
    <submittedName>
        <fullName evidence="1">Uncharacterized protein</fullName>
    </submittedName>
</protein>
<dbReference type="EMBL" id="AHFG01000014">
    <property type="protein sequence ID" value="EJR75478.1"/>
    <property type="molecule type" value="Genomic_DNA"/>
</dbReference>
<gene>
    <name evidence="1" type="ORF">IK5_01289</name>
</gene>